<reference evidence="1 2" key="1">
    <citation type="submission" date="2020-09" db="EMBL/GenBank/DDBJ databases">
        <title>Development of specific Francisella tularensis PCR assay based on in-depth characterization of family Francisellaceae.</title>
        <authorList>
            <person name="Ohrman C."/>
            <person name="Sahl J."/>
            <person name="Sjodin A."/>
            <person name="Uneklint I."/>
            <person name="Ballard R."/>
            <person name="Karlsson L."/>
            <person name="Mcdonough R."/>
            <person name="Sundell D."/>
            <person name="Soria K."/>
            <person name="Brindeflk B."/>
            <person name="Vallesi A."/>
            <person name="Ramirez-Paredes J.G."/>
            <person name="Colquhoun D."/>
            <person name="Myrtennas K."/>
            <person name="Birdsell D."/>
            <person name="Johansson A."/>
            <person name="Wagner D."/>
            <person name="Forsman M."/>
        </authorList>
    </citation>
    <scope>NUCLEOTIDE SEQUENCE [LARGE SCALE GENOMIC DNA]</scope>
    <source>
        <strain evidence="1 2">FSC1140</strain>
    </source>
</reference>
<evidence type="ECO:0000313" key="2">
    <source>
        <dbReference type="Proteomes" id="UP000701999"/>
    </source>
</evidence>
<dbReference type="Gene3D" id="1.10.10.10">
    <property type="entry name" value="Winged helix-like DNA-binding domain superfamily/Winged helix DNA-binding domain"/>
    <property type="match status" value="1"/>
</dbReference>
<accession>A0A9Q2KVE0</accession>
<evidence type="ECO:0000313" key="1">
    <source>
        <dbReference type="EMBL" id="MBK2065143.1"/>
    </source>
</evidence>
<keyword evidence="2" id="KW-1185">Reference proteome</keyword>
<dbReference type="Proteomes" id="UP000701999">
    <property type="component" value="Unassembled WGS sequence"/>
</dbReference>
<dbReference type="InterPro" id="IPR036390">
    <property type="entry name" value="WH_DNA-bd_sf"/>
</dbReference>
<organism evidence="1 2">
    <name type="scientific">Francisella noatunensis</name>
    <dbReference type="NCBI Taxonomy" id="657445"/>
    <lineage>
        <taxon>Bacteria</taxon>
        <taxon>Pseudomonadati</taxon>
        <taxon>Pseudomonadota</taxon>
        <taxon>Gammaproteobacteria</taxon>
        <taxon>Thiotrichales</taxon>
        <taxon>Francisellaceae</taxon>
        <taxon>Francisella</taxon>
    </lineage>
</organism>
<dbReference type="InterPro" id="IPR036388">
    <property type="entry name" value="WH-like_DNA-bd_sf"/>
</dbReference>
<dbReference type="EMBL" id="JACVKN010000124">
    <property type="protein sequence ID" value="MBK2065143.1"/>
    <property type="molecule type" value="Genomic_DNA"/>
</dbReference>
<comment type="caution">
    <text evidence="1">The sequence shown here is derived from an EMBL/GenBank/DDBJ whole genome shotgun (WGS) entry which is preliminary data.</text>
</comment>
<dbReference type="Pfam" id="PF13730">
    <property type="entry name" value="HTH_36"/>
    <property type="match status" value="1"/>
</dbReference>
<name>A0A9Q2KVE0_9GAMM</name>
<dbReference type="GeneID" id="93255419"/>
<dbReference type="SUPFAM" id="SSF46785">
    <property type="entry name" value="Winged helix' DNA-binding domain"/>
    <property type="match status" value="1"/>
</dbReference>
<dbReference type="AlphaFoldDB" id="A0A9Q2KVE0"/>
<gene>
    <name evidence="1" type="ORF">IB647_05535</name>
</gene>
<dbReference type="RefSeq" id="WP_159184636.1">
    <property type="nucleotide sequence ID" value="NZ_JACVJL010000122.1"/>
</dbReference>
<proteinExistence type="predicted"/>
<sequence>MATIFHKGRKILRSEIGNHNYAEIADLLFFRIQISKYKERNGDAFFLLPNIEYLAEETGIKKRTCERALTELAKNGFISKSKTRCYDGAVRLKIFITSKFKALMDYINSLVSKPSTENKTQNIDINTEDVTKDYMAESDFATKAESYIKEEDQKDNNINNIDSDYKDIVKNVKFSFEDENTYKLAEAVSNKYGLDCQDILFSLIDLNETNLYNCNYKLIDDAIKVIKRNCKIEDVLPSGDVFNSYKAIEVAEDARDTILTAKQQLAIHQMLNYLNNKGKALISNIKEVFSWIEFQITNPEYQFKGLGFKHCLNIIRNLLCDSSKQQYSKPVGFKGSREL</sequence>
<protein>
    <submittedName>
        <fullName evidence="1">Uncharacterized protein</fullName>
    </submittedName>
</protein>